<keyword evidence="11 12" id="KW-0472">Membrane</keyword>
<evidence type="ECO:0000313" key="14">
    <source>
        <dbReference type="EMBL" id="BBO23742.1"/>
    </source>
</evidence>
<keyword evidence="8 12" id="KW-0862">Zinc</keyword>
<dbReference type="AlphaFoldDB" id="A0A809RVA0"/>
<dbReference type="HAMAP" id="MF_00188">
    <property type="entry name" value="Pept_M48_protease_HtpX"/>
    <property type="match status" value="1"/>
</dbReference>
<keyword evidence="4 12" id="KW-0645">Protease</keyword>
<dbReference type="EC" id="3.4.24.-" evidence="12"/>
<keyword evidence="10 12" id="KW-0482">Metalloprotease</keyword>
<keyword evidence="6 12" id="KW-0479">Metal-binding</keyword>
<evidence type="ECO:0000256" key="8">
    <source>
        <dbReference type="ARBA" id="ARBA00022833"/>
    </source>
</evidence>
<proteinExistence type="inferred from homology"/>
<evidence type="ECO:0000256" key="2">
    <source>
        <dbReference type="ARBA" id="ARBA00009779"/>
    </source>
</evidence>
<evidence type="ECO:0000256" key="3">
    <source>
        <dbReference type="ARBA" id="ARBA00022475"/>
    </source>
</evidence>
<dbReference type="KEGG" id="npy:NPRO_13370"/>
<dbReference type="InterPro" id="IPR050083">
    <property type="entry name" value="HtpX_protease"/>
</dbReference>
<dbReference type="EMBL" id="AP021858">
    <property type="protein sequence ID" value="BBO23742.1"/>
    <property type="molecule type" value="Genomic_DNA"/>
</dbReference>
<dbReference type="GO" id="GO:0008270">
    <property type="term" value="F:zinc ion binding"/>
    <property type="evidence" value="ECO:0007669"/>
    <property type="project" value="UniProtKB-UniRule"/>
</dbReference>
<evidence type="ECO:0000256" key="12">
    <source>
        <dbReference type="HAMAP-Rule" id="MF_00188"/>
    </source>
</evidence>
<gene>
    <name evidence="12" type="primary">htpX</name>
    <name evidence="14" type="ORF">NPRO_13370</name>
</gene>
<comment type="similarity">
    <text evidence="2 12">Belongs to the peptidase M48B family.</text>
</comment>
<evidence type="ECO:0000256" key="5">
    <source>
        <dbReference type="ARBA" id="ARBA00022692"/>
    </source>
</evidence>
<dbReference type="PANTHER" id="PTHR43221">
    <property type="entry name" value="PROTEASE HTPX"/>
    <property type="match status" value="1"/>
</dbReference>
<dbReference type="Pfam" id="PF01435">
    <property type="entry name" value="Peptidase_M48"/>
    <property type="match status" value="1"/>
</dbReference>
<feature type="binding site" evidence="12">
    <location>
        <position position="153"/>
    </location>
    <ligand>
        <name>Zn(2+)</name>
        <dbReference type="ChEBI" id="CHEBI:29105"/>
        <note>catalytic</note>
    </ligand>
</feature>
<comment type="cofactor">
    <cofactor evidence="12">
        <name>Zn(2+)</name>
        <dbReference type="ChEBI" id="CHEBI:29105"/>
    </cofactor>
    <text evidence="12">Binds 1 zinc ion per subunit.</text>
</comment>
<dbReference type="Gene3D" id="3.30.2010.10">
    <property type="entry name" value="Metalloproteases ('zincins'), catalytic domain"/>
    <property type="match status" value="1"/>
</dbReference>
<dbReference type="InterPro" id="IPR001915">
    <property type="entry name" value="Peptidase_M48"/>
</dbReference>
<evidence type="ECO:0000256" key="11">
    <source>
        <dbReference type="ARBA" id="ARBA00023136"/>
    </source>
</evidence>
<feature type="transmembrane region" description="Helical" evidence="12">
    <location>
        <begin position="45"/>
        <end position="63"/>
    </location>
</feature>
<feature type="binding site" evidence="12">
    <location>
        <position position="149"/>
    </location>
    <ligand>
        <name>Zn(2+)</name>
        <dbReference type="ChEBI" id="CHEBI:29105"/>
        <note>catalytic</note>
    </ligand>
</feature>
<evidence type="ECO:0000256" key="9">
    <source>
        <dbReference type="ARBA" id="ARBA00022989"/>
    </source>
</evidence>
<evidence type="ECO:0000259" key="13">
    <source>
        <dbReference type="Pfam" id="PF01435"/>
    </source>
</evidence>
<feature type="transmembrane region" description="Helical" evidence="12">
    <location>
        <begin position="199"/>
        <end position="219"/>
    </location>
</feature>
<feature type="transmembrane region" description="Helical" evidence="12">
    <location>
        <begin position="20"/>
        <end position="39"/>
    </location>
</feature>
<evidence type="ECO:0000256" key="10">
    <source>
        <dbReference type="ARBA" id="ARBA00023049"/>
    </source>
</evidence>
<feature type="binding site" evidence="12">
    <location>
        <position position="228"/>
    </location>
    <ligand>
        <name>Zn(2+)</name>
        <dbReference type="ChEBI" id="CHEBI:29105"/>
        <note>catalytic</note>
    </ligand>
</feature>
<feature type="domain" description="Peptidase M48" evidence="13">
    <location>
        <begin position="85"/>
        <end position="300"/>
    </location>
</feature>
<keyword evidence="7 12" id="KW-0378">Hydrolase</keyword>
<dbReference type="PANTHER" id="PTHR43221:SF1">
    <property type="entry name" value="PROTEASE HTPX"/>
    <property type="match status" value="1"/>
</dbReference>
<keyword evidence="9 12" id="KW-1133">Transmembrane helix</keyword>
<protein>
    <recommendedName>
        <fullName evidence="12">Protease HtpX homolog</fullName>
        <ecNumber evidence="12">3.4.24.-</ecNumber>
    </recommendedName>
</protein>
<keyword evidence="3 12" id="KW-1003">Cell membrane</keyword>
<evidence type="ECO:0000313" key="15">
    <source>
        <dbReference type="Proteomes" id="UP000662873"/>
    </source>
</evidence>
<evidence type="ECO:0000256" key="6">
    <source>
        <dbReference type="ARBA" id="ARBA00022723"/>
    </source>
</evidence>
<dbReference type="Proteomes" id="UP000662873">
    <property type="component" value="Chromosome"/>
</dbReference>
<feature type="transmembrane region" description="Helical" evidence="12">
    <location>
        <begin position="159"/>
        <end position="179"/>
    </location>
</feature>
<evidence type="ECO:0000256" key="1">
    <source>
        <dbReference type="ARBA" id="ARBA00004651"/>
    </source>
</evidence>
<dbReference type="CDD" id="cd07340">
    <property type="entry name" value="M48B_Htpx_like"/>
    <property type="match status" value="1"/>
</dbReference>
<feature type="active site" evidence="12">
    <location>
        <position position="150"/>
    </location>
</feature>
<sequence>MAAKRTLHEQIAANVRASWFYSFLMVLLLAALGAVTGGVLDPNAWPLGAALAAALGVAVALFARYAGSKVILALSGAREATRDEFRVLDNVAEEMAIAAGIPKPKVMVIDSPSPNAFATGPDPKNAVVVFTSGILSRLDRDELQGVMAHEIAHVRNYDIRFMTTIAMVAGLIPLLAYSLRRILWHGGGRRSRDNDSGSAIFLVLAILLSILAPLFSMLLHMAVSRQREYLADATAAQLTRYPEGLARALKKIASDPTPLENANAATEHLYIVNPLHKFSESLNSLFSTHPPVERRIQALMGLMGNYSAGRALEDFSDMPSIPDQSGRG</sequence>
<dbReference type="InterPro" id="IPR022919">
    <property type="entry name" value="Pept_M48_protease_HtpX"/>
</dbReference>
<comment type="subcellular location">
    <subcellularLocation>
        <location evidence="1 12">Cell membrane</location>
        <topology evidence="1 12">Multi-pass membrane protein</topology>
    </subcellularLocation>
</comment>
<reference evidence="14" key="1">
    <citation type="journal article" name="DNA Res.">
        <title>The physiological potential of anammox bacteria as revealed by their core genome structure.</title>
        <authorList>
            <person name="Okubo T."/>
            <person name="Toyoda A."/>
            <person name="Fukuhara K."/>
            <person name="Uchiyama I."/>
            <person name="Harigaya Y."/>
            <person name="Kuroiwa M."/>
            <person name="Suzuki T."/>
            <person name="Murakami Y."/>
            <person name="Suwa Y."/>
            <person name="Takami H."/>
        </authorList>
    </citation>
    <scope>NUCLEOTIDE SEQUENCE</scope>
    <source>
        <strain evidence="14">317325-2</strain>
    </source>
</reference>
<evidence type="ECO:0000256" key="7">
    <source>
        <dbReference type="ARBA" id="ARBA00022801"/>
    </source>
</evidence>
<dbReference type="GO" id="GO:0005886">
    <property type="term" value="C:plasma membrane"/>
    <property type="evidence" value="ECO:0007669"/>
    <property type="project" value="UniProtKB-SubCell"/>
</dbReference>
<keyword evidence="5 12" id="KW-0812">Transmembrane</keyword>
<accession>A0A809RVA0</accession>
<name>A0A809RVA0_9BACT</name>
<dbReference type="GO" id="GO:0004222">
    <property type="term" value="F:metalloendopeptidase activity"/>
    <property type="evidence" value="ECO:0007669"/>
    <property type="project" value="UniProtKB-UniRule"/>
</dbReference>
<dbReference type="GO" id="GO:0006508">
    <property type="term" value="P:proteolysis"/>
    <property type="evidence" value="ECO:0007669"/>
    <property type="project" value="UniProtKB-KW"/>
</dbReference>
<evidence type="ECO:0000256" key="4">
    <source>
        <dbReference type="ARBA" id="ARBA00022670"/>
    </source>
</evidence>
<organism evidence="14 15">
    <name type="scientific">Candidatus Nitrosymbiomonas proteolyticus</name>
    <dbReference type="NCBI Taxonomy" id="2608984"/>
    <lineage>
        <taxon>Bacteria</taxon>
        <taxon>Bacillati</taxon>
        <taxon>Armatimonadota</taxon>
        <taxon>Armatimonadota incertae sedis</taxon>
        <taxon>Candidatus Nitrosymbiomonas</taxon>
    </lineage>
</organism>